<dbReference type="AlphaFoldDB" id="A0A4Q1UY26"/>
<reference evidence="1 2" key="1">
    <citation type="submission" date="2017-03" db="EMBL/GenBank/DDBJ databases">
        <authorList>
            <person name="Safronova V.I."/>
            <person name="Sazanova A.L."/>
            <person name="Chirak E.R."/>
        </authorList>
    </citation>
    <scope>NUCLEOTIDE SEQUENCE [LARGE SCALE GENOMIC DNA]</scope>
    <source>
        <strain evidence="1 2">Opo-243</strain>
    </source>
</reference>
<evidence type="ECO:0000313" key="1">
    <source>
        <dbReference type="EMBL" id="RXT42946.1"/>
    </source>
</evidence>
<dbReference type="EMBL" id="MZXW01000031">
    <property type="protein sequence ID" value="RXT42946.1"/>
    <property type="molecule type" value="Genomic_DNA"/>
</dbReference>
<proteinExistence type="predicted"/>
<dbReference type="Proteomes" id="UP000290819">
    <property type="component" value="Unassembled WGS sequence"/>
</dbReference>
<evidence type="ECO:0000313" key="2">
    <source>
        <dbReference type="Proteomes" id="UP000290819"/>
    </source>
</evidence>
<gene>
    <name evidence="1" type="ORF">B5V03_23605</name>
</gene>
<comment type="caution">
    <text evidence="1">The sequence shown here is derived from an EMBL/GenBank/DDBJ whole genome shotgun (WGS) entry which is preliminary data.</text>
</comment>
<protein>
    <submittedName>
        <fullName evidence="1">Uncharacterized protein</fullName>
    </submittedName>
</protein>
<name>A0A4Q1UY26_9BRAD</name>
<accession>A0A4Q1UY26</accession>
<sequence length="74" mass="8479">MASEGRFWRRERGLRTSPYVQDVSRSTVWPLIGAEVGSSEDIANFWTVVGSLNNCGISDADWVYFRLFTMKMAR</sequence>
<organism evidence="1 2">
    <name type="scientific">Bradyrhizobium betae</name>
    <dbReference type="NCBI Taxonomy" id="244734"/>
    <lineage>
        <taxon>Bacteria</taxon>
        <taxon>Pseudomonadati</taxon>
        <taxon>Pseudomonadota</taxon>
        <taxon>Alphaproteobacteria</taxon>
        <taxon>Hyphomicrobiales</taxon>
        <taxon>Nitrobacteraceae</taxon>
        <taxon>Bradyrhizobium</taxon>
    </lineage>
</organism>
<keyword evidence="2" id="KW-1185">Reference proteome</keyword>